<dbReference type="RefSeq" id="WP_010313679.1">
    <property type="nucleotide sequence ID" value="NZ_CP061007.1"/>
</dbReference>
<dbReference type="InterPro" id="IPR032710">
    <property type="entry name" value="NTF2-like_dom_sf"/>
</dbReference>
<name>A0A2N3XY58_SACSN</name>
<dbReference type="Proteomes" id="UP000233786">
    <property type="component" value="Unassembled WGS sequence"/>
</dbReference>
<dbReference type="GO" id="GO:0016853">
    <property type="term" value="F:isomerase activity"/>
    <property type="evidence" value="ECO:0007669"/>
    <property type="project" value="UniProtKB-KW"/>
</dbReference>
<evidence type="ECO:0000313" key="3">
    <source>
        <dbReference type="Proteomes" id="UP000233786"/>
    </source>
</evidence>
<evidence type="ECO:0000259" key="1">
    <source>
        <dbReference type="Pfam" id="PF12680"/>
    </source>
</evidence>
<proteinExistence type="predicted"/>
<protein>
    <submittedName>
        <fullName evidence="2">Ketosteroid isomerase-like protein</fullName>
    </submittedName>
</protein>
<accession>A0A2N3XY58</accession>
<dbReference type="Gene3D" id="3.10.450.50">
    <property type="match status" value="1"/>
</dbReference>
<dbReference type="EMBL" id="PJNB01000001">
    <property type="protein sequence ID" value="PKW15607.1"/>
    <property type="molecule type" value="Genomic_DNA"/>
</dbReference>
<dbReference type="InterPro" id="IPR037401">
    <property type="entry name" value="SnoaL-like"/>
</dbReference>
<organism evidence="2 3">
    <name type="scientific">Saccharopolyspora spinosa</name>
    <dbReference type="NCBI Taxonomy" id="60894"/>
    <lineage>
        <taxon>Bacteria</taxon>
        <taxon>Bacillati</taxon>
        <taxon>Actinomycetota</taxon>
        <taxon>Actinomycetes</taxon>
        <taxon>Pseudonocardiales</taxon>
        <taxon>Pseudonocardiaceae</taxon>
        <taxon>Saccharopolyspora</taxon>
    </lineage>
</organism>
<feature type="domain" description="SnoaL-like" evidence="1">
    <location>
        <begin position="26"/>
        <end position="132"/>
    </location>
</feature>
<dbReference type="STRING" id="994479.GCA_000194155_06657"/>
<dbReference type="AlphaFoldDB" id="A0A2N3XY58"/>
<evidence type="ECO:0000313" key="2">
    <source>
        <dbReference type="EMBL" id="PKW15607.1"/>
    </source>
</evidence>
<sequence>MNGDGKGVHWAASREPHPARDAALASMSAVTRGAKDEWVALFAPDGVVEDPVGPSLFDPEGRGHHGHDGIAAFWDLAIAQADRIEFHIHDSFTAGREVANVGRITTFLPDGNAMDAEGVFVYRVDEAGLIRSMRAFWEFDRAMATLRPAR</sequence>
<dbReference type="Pfam" id="PF12680">
    <property type="entry name" value="SnoaL_2"/>
    <property type="match status" value="1"/>
</dbReference>
<keyword evidence="3" id="KW-1185">Reference proteome</keyword>
<comment type="caution">
    <text evidence="2">The sequence shown here is derived from an EMBL/GenBank/DDBJ whole genome shotgun (WGS) entry which is preliminary data.</text>
</comment>
<gene>
    <name evidence="2" type="ORF">A8926_3345</name>
</gene>
<dbReference type="SUPFAM" id="SSF54427">
    <property type="entry name" value="NTF2-like"/>
    <property type="match status" value="1"/>
</dbReference>
<dbReference type="OrthoDB" id="5732163at2"/>
<reference evidence="2" key="1">
    <citation type="submission" date="2017-12" db="EMBL/GenBank/DDBJ databases">
        <title>Sequencing the genomes of 1000 Actinobacteria strains.</title>
        <authorList>
            <person name="Klenk H.-P."/>
        </authorList>
    </citation>
    <scope>NUCLEOTIDE SEQUENCE [LARGE SCALE GENOMIC DNA]</scope>
    <source>
        <strain evidence="2">DSM 44228</strain>
    </source>
</reference>